<reference evidence="2 3" key="1">
    <citation type="journal article" date="2019" name="G3 (Bethesda)">
        <title>Sequencing of a Wild Apple (Malus baccata) Genome Unravels the Differences Between Cultivated and Wild Apple Species Regarding Disease Resistance and Cold Tolerance.</title>
        <authorList>
            <person name="Chen X."/>
        </authorList>
    </citation>
    <scope>NUCLEOTIDE SEQUENCE [LARGE SCALE GENOMIC DNA]</scope>
    <source>
        <strain evidence="3">cv. Shandingzi</strain>
        <tissue evidence="2">Leaves</tissue>
    </source>
</reference>
<name>A0A540N958_MALBA</name>
<dbReference type="AlphaFoldDB" id="A0A540N958"/>
<accession>A0A540N958</accession>
<evidence type="ECO:0000313" key="3">
    <source>
        <dbReference type="Proteomes" id="UP000315295"/>
    </source>
</evidence>
<comment type="caution">
    <text evidence="2">The sequence shown here is derived from an EMBL/GenBank/DDBJ whole genome shotgun (WGS) entry which is preliminary data.</text>
</comment>
<proteinExistence type="predicted"/>
<feature type="region of interest" description="Disordered" evidence="1">
    <location>
        <begin position="1"/>
        <end position="40"/>
    </location>
</feature>
<evidence type="ECO:0000313" key="2">
    <source>
        <dbReference type="EMBL" id="TQE07549.1"/>
    </source>
</evidence>
<dbReference type="EMBL" id="VIEB01000084">
    <property type="protein sequence ID" value="TQE07549.1"/>
    <property type="molecule type" value="Genomic_DNA"/>
</dbReference>
<gene>
    <name evidence="2" type="ORF">C1H46_006869</name>
</gene>
<organism evidence="2 3">
    <name type="scientific">Malus baccata</name>
    <name type="common">Siberian crab apple</name>
    <name type="synonym">Pyrus baccata</name>
    <dbReference type="NCBI Taxonomy" id="106549"/>
    <lineage>
        <taxon>Eukaryota</taxon>
        <taxon>Viridiplantae</taxon>
        <taxon>Streptophyta</taxon>
        <taxon>Embryophyta</taxon>
        <taxon>Tracheophyta</taxon>
        <taxon>Spermatophyta</taxon>
        <taxon>Magnoliopsida</taxon>
        <taxon>eudicotyledons</taxon>
        <taxon>Gunneridae</taxon>
        <taxon>Pentapetalae</taxon>
        <taxon>rosids</taxon>
        <taxon>fabids</taxon>
        <taxon>Rosales</taxon>
        <taxon>Rosaceae</taxon>
        <taxon>Amygdaloideae</taxon>
        <taxon>Maleae</taxon>
        <taxon>Malus</taxon>
    </lineage>
</organism>
<evidence type="ECO:0000256" key="1">
    <source>
        <dbReference type="SAM" id="MobiDB-lite"/>
    </source>
</evidence>
<keyword evidence="3" id="KW-1185">Reference proteome</keyword>
<feature type="compositionally biased region" description="Low complexity" evidence="1">
    <location>
        <begin position="28"/>
        <end position="40"/>
    </location>
</feature>
<dbReference type="Proteomes" id="UP000315295">
    <property type="component" value="Unassembled WGS sequence"/>
</dbReference>
<feature type="compositionally biased region" description="Gly residues" evidence="1">
    <location>
        <begin position="18"/>
        <end position="27"/>
    </location>
</feature>
<protein>
    <submittedName>
        <fullName evidence="2">Uncharacterized protein</fullName>
    </submittedName>
</protein>
<sequence>MKEMNVKISHGSEAAVSNGGGGGGYGGAAASDPVSSSRVSSLLASKDRDYLLSPTGNQVSLFQ</sequence>